<reference evidence="4 5" key="1">
    <citation type="journal article" date="2013" name="Genome Announc.">
        <title>Complete genome sequence of Simiduia agarivorans SA1(T), a marine bacterium able to degrade a variety of polysaccharides.</title>
        <authorList>
            <person name="Lin S.Y."/>
            <person name="Shieh W.Y."/>
            <person name="Chen J.S."/>
            <person name="Tang S.L."/>
        </authorList>
    </citation>
    <scope>NUCLEOTIDE SEQUENCE [LARGE SCALE GENOMIC DNA]</scope>
    <source>
        <strain evidence="5">DSM 21679 / JCM 13881 / BCRC 17597 / SA1</strain>
    </source>
</reference>
<dbReference type="KEGG" id="saga:M5M_18725"/>
<dbReference type="HOGENOM" id="CLU_1617909_0_0_6"/>
<evidence type="ECO:0000313" key="5">
    <source>
        <dbReference type="Proteomes" id="UP000000466"/>
    </source>
</evidence>
<feature type="domain" description="Outer membrane protein beta-barrel" evidence="3">
    <location>
        <begin position="8"/>
        <end position="160"/>
    </location>
</feature>
<name>K4KRU1_SIMAS</name>
<organism evidence="4 5">
    <name type="scientific">Simiduia agarivorans (strain DSM 21679 / JCM 13881 / BCRC 17597 / SA1)</name>
    <dbReference type="NCBI Taxonomy" id="1117647"/>
    <lineage>
        <taxon>Bacteria</taxon>
        <taxon>Pseudomonadati</taxon>
        <taxon>Pseudomonadota</taxon>
        <taxon>Gammaproteobacteria</taxon>
        <taxon>Cellvibrionales</taxon>
        <taxon>Cellvibrionaceae</taxon>
        <taxon>Simiduia</taxon>
    </lineage>
</organism>
<sequence>MKLTLVSALLLCMPALAFAEKSAVNKAGLYLGVKGIYTQLKIDGADNSGGAGIVVADHYANGFGMEAEVTRSKSDVNLLDIVNDYTIDTAGLYGVYRSNTTLYFKVRGGLVWKRLDSAAKAVTKSAFGGGIGGGYDFGRVLLEAEYQYVDKDIDQFSVSVIGKF</sequence>
<dbReference type="Pfam" id="PF13505">
    <property type="entry name" value="OMP_b-brl"/>
    <property type="match status" value="1"/>
</dbReference>
<dbReference type="EMBL" id="CP003746">
    <property type="protein sequence ID" value="AFV00874.1"/>
    <property type="molecule type" value="Genomic_DNA"/>
</dbReference>
<evidence type="ECO:0000259" key="3">
    <source>
        <dbReference type="Pfam" id="PF13505"/>
    </source>
</evidence>
<dbReference type="Gene3D" id="2.40.160.20">
    <property type="match status" value="1"/>
</dbReference>
<accession>K4KRU1</accession>
<feature type="signal peptide" evidence="2">
    <location>
        <begin position="1"/>
        <end position="19"/>
    </location>
</feature>
<evidence type="ECO:0000256" key="1">
    <source>
        <dbReference type="ARBA" id="ARBA00022729"/>
    </source>
</evidence>
<evidence type="ECO:0000256" key="2">
    <source>
        <dbReference type="SAM" id="SignalP"/>
    </source>
</evidence>
<dbReference type="InterPro" id="IPR011250">
    <property type="entry name" value="OMP/PagP_B-barrel"/>
</dbReference>
<dbReference type="Proteomes" id="UP000000466">
    <property type="component" value="Chromosome"/>
</dbReference>
<dbReference type="SUPFAM" id="SSF56925">
    <property type="entry name" value="OMPA-like"/>
    <property type="match status" value="1"/>
</dbReference>
<evidence type="ECO:0000313" key="4">
    <source>
        <dbReference type="EMBL" id="AFV00874.1"/>
    </source>
</evidence>
<feature type="chain" id="PRO_5003878614" description="Outer membrane protein beta-barrel domain-containing protein" evidence="2">
    <location>
        <begin position="20"/>
        <end position="164"/>
    </location>
</feature>
<keyword evidence="1 2" id="KW-0732">Signal</keyword>
<dbReference type="AlphaFoldDB" id="K4KRU1"/>
<gene>
    <name evidence="4" type="ordered locus">M5M_18725</name>
</gene>
<dbReference type="RefSeq" id="WP_015049024.1">
    <property type="nucleotide sequence ID" value="NC_018868.3"/>
</dbReference>
<protein>
    <recommendedName>
        <fullName evidence="3">Outer membrane protein beta-barrel domain-containing protein</fullName>
    </recommendedName>
</protein>
<dbReference type="InterPro" id="IPR027385">
    <property type="entry name" value="Beta-barrel_OMP"/>
</dbReference>
<keyword evidence="5" id="KW-1185">Reference proteome</keyword>
<proteinExistence type="predicted"/>
<dbReference type="STRING" id="1117647.M5M_18725"/>